<evidence type="ECO:0000256" key="5">
    <source>
        <dbReference type="ARBA" id="ARBA00023295"/>
    </source>
</evidence>
<comment type="similarity">
    <text evidence="1 7">Belongs to the glycosyl hydrolase 5 (cellulase A) family.</text>
</comment>
<proteinExistence type="inferred from homology"/>
<sequence>MNNTIPRWRGFNLLEAFSIKSTGNFKEEDFLWMAQWDFNFVRIPMCHLLWSDWGNSFIIREDFFEKIDRVIFWGEKYGIHICISLHRAPGYSVNKEVEEKTNLWKDETAQEAFIHHWSFIARRYKGISSTHLSFNLINEPPFPDPQIMSVEDHNSLIKRTITEIRKIDPERLIMIDGLGYGNIPVDDLTIENTVQSCRGYIPFSVTHYKAEWVDSKDFPAPEWPNGWHFGEYWNREKLLEHYLTWIKLRQKGIEVFCGEMGAYNKTPHDVVLKWLEDLLEIFKTLNIGFALWNFRGPFGILDSERKDVEYEEWYGHKLDRKMLELLRKY</sequence>
<gene>
    <name evidence="9" type="ORF">XD57_0076</name>
</gene>
<dbReference type="PANTHER" id="PTHR31297">
    <property type="entry name" value="GLUCAN ENDO-1,6-BETA-GLUCOSIDASE B"/>
    <property type="match status" value="1"/>
</dbReference>
<feature type="domain" description="Glycoside hydrolase family 5" evidence="8">
    <location>
        <begin position="26"/>
        <end position="294"/>
    </location>
</feature>
<dbReference type="GO" id="GO:0005576">
    <property type="term" value="C:extracellular region"/>
    <property type="evidence" value="ECO:0007669"/>
    <property type="project" value="TreeGrafter"/>
</dbReference>
<dbReference type="SUPFAM" id="SSF51445">
    <property type="entry name" value="(Trans)glycosidases"/>
    <property type="match status" value="1"/>
</dbReference>
<evidence type="ECO:0000256" key="4">
    <source>
        <dbReference type="ARBA" id="ARBA00023277"/>
    </source>
</evidence>
<dbReference type="FunFam" id="3.20.20.80:FF:000130">
    <property type="entry name" value="Endoglucanase C"/>
    <property type="match status" value="1"/>
</dbReference>
<dbReference type="Gene3D" id="3.20.20.80">
    <property type="entry name" value="Glycosidases"/>
    <property type="match status" value="1"/>
</dbReference>
<dbReference type="RefSeq" id="WP_012310924.1">
    <property type="nucleotide sequence ID" value="NZ_DAITJQ010000004.1"/>
</dbReference>
<keyword evidence="5 7" id="KW-0326">Glycosidase</keyword>
<name>A0A101ES24_9THEM</name>
<evidence type="ECO:0000313" key="10">
    <source>
        <dbReference type="Proteomes" id="UP000058636"/>
    </source>
</evidence>
<evidence type="ECO:0000256" key="7">
    <source>
        <dbReference type="RuleBase" id="RU361153"/>
    </source>
</evidence>
<dbReference type="Proteomes" id="UP000058636">
    <property type="component" value="Unassembled WGS sequence"/>
</dbReference>
<dbReference type="GO" id="GO:0008422">
    <property type="term" value="F:beta-glucosidase activity"/>
    <property type="evidence" value="ECO:0007669"/>
    <property type="project" value="TreeGrafter"/>
</dbReference>
<dbReference type="InterPro" id="IPR050386">
    <property type="entry name" value="Glycosyl_hydrolase_5"/>
</dbReference>
<protein>
    <submittedName>
        <fullName evidence="9">Glycoside hydrolase family 5</fullName>
    </submittedName>
</protein>
<dbReference type="AlphaFoldDB" id="A0A101ES24"/>
<dbReference type="InterPro" id="IPR001547">
    <property type="entry name" value="Glyco_hydro_5"/>
</dbReference>
<evidence type="ECO:0000259" key="8">
    <source>
        <dbReference type="Pfam" id="PF00150"/>
    </source>
</evidence>
<evidence type="ECO:0000256" key="3">
    <source>
        <dbReference type="ARBA" id="ARBA00023001"/>
    </source>
</evidence>
<evidence type="ECO:0000256" key="1">
    <source>
        <dbReference type="ARBA" id="ARBA00005641"/>
    </source>
</evidence>
<dbReference type="InterPro" id="IPR017853">
    <property type="entry name" value="GH"/>
</dbReference>
<dbReference type="GO" id="GO:0030245">
    <property type="term" value="P:cellulose catabolic process"/>
    <property type="evidence" value="ECO:0007669"/>
    <property type="project" value="UniProtKB-KW"/>
</dbReference>
<dbReference type="PATRIC" id="fig|93930.3.peg.275"/>
<reference evidence="9 10" key="1">
    <citation type="journal article" date="2015" name="MBio">
        <title>Genome-Resolved Metagenomic Analysis Reveals Roles for Candidate Phyla and Other Microbial Community Members in Biogeochemical Transformations in Oil Reservoirs.</title>
        <authorList>
            <person name="Hu P."/>
            <person name="Tom L."/>
            <person name="Singh A."/>
            <person name="Thomas B.C."/>
            <person name="Baker B.J."/>
            <person name="Piceno Y.M."/>
            <person name="Andersen G.L."/>
            <person name="Banfield J.F."/>
        </authorList>
    </citation>
    <scope>NUCLEOTIDE SEQUENCE [LARGE SCALE GENOMIC DNA]</scope>
    <source>
        <strain evidence="9">46_26</strain>
    </source>
</reference>
<dbReference type="PANTHER" id="PTHR31297:SF41">
    <property type="entry name" value="ENDOGLUCANASE, PUTATIVE (AFU_ORTHOLOGUE AFUA_5G01830)-RELATED"/>
    <property type="match status" value="1"/>
</dbReference>
<dbReference type="EMBL" id="LGFG01000002">
    <property type="protein sequence ID" value="KUK23833.1"/>
    <property type="molecule type" value="Genomic_DNA"/>
</dbReference>
<evidence type="ECO:0000256" key="2">
    <source>
        <dbReference type="ARBA" id="ARBA00022801"/>
    </source>
</evidence>
<accession>A0A101ES24</accession>
<dbReference type="GO" id="GO:0009986">
    <property type="term" value="C:cell surface"/>
    <property type="evidence" value="ECO:0007669"/>
    <property type="project" value="TreeGrafter"/>
</dbReference>
<keyword evidence="3" id="KW-0136">Cellulose degradation</keyword>
<keyword evidence="2 7" id="KW-0378">Hydrolase</keyword>
<keyword evidence="4" id="KW-0119">Carbohydrate metabolism</keyword>
<evidence type="ECO:0000256" key="6">
    <source>
        <dbReference type="ARBA" id="ARBA00023326"/>
    </source>
</evidence>
<keyword evidence="6" id="KW-0624">Polysaccharide degradation</keyword>
<evidence type="ECO:0000313" key="9">
    <source>
        <dbReference type="EMBL" id="KUK23833.1"/>
    </source>
</evidence>
<comment type="caution">
    <text evidence="9">The sequence shown here is derived from an EMBL/GenBank/DDBJ whole genome shotgun (WGS) entry which is preliminary data.</text>
</comment>
<organism evidence="9 10">
    <name type="scientific">Thermotoga petrophila</name>
    <dbReference type="NCBI Taxonomy" id="93929"/>
    <lineage>
        <taxon>Bacteria</taxon>
        <taxon>Thermotogati</taxon>
        <taxon>Thermotogota</taxon>
        <taxon>Thermotogae</taxon>
        <taxon>Thermotogales</taxon>
        <taxon>Thermotogaceae</taxon>
        <taxon>Thermotoga</taxon>
    </lineage>
</organism>
<dbReference type="Pfam" id="PF00150">
    <property type="entry name" value="Cellulase"/>
    <property type="match status" value="1"/>
</dbReference>